<gene>
    <name evidence="2" type="ORF">RIF29_27644</name>
</gene>
<evidence type="ECO:0000313" key="3">
    <source>
        <dbReference type="Proteomes" id="UP001372338"/>
    </source>
</evidence>
<feature type="region of interest" description="Disordered" evidence="1">
    <location>
        <begin position="1"/>
        <end position="55"/>
    </location>
</feature>
<name>A0AAN9ERM1_CROPI</name>
<proteinExistence type="predicted"/>
<reference evidence="2 3" key="1">
    <citation type="submission" date="2024-01" db="EMBL/GenBank/DDBJ databases">
        <title>The genomes of 5 underutilized Papilionoideae crops provide insights into root nodulation and disease resistanc.</title>
        <authorList>
            <person name="Yuan L."/>
        </authorList>
    </citation>
    <scope>NUCLEOTIDE SEQUENCE [LARGE SCALE GENOMIC DNA]</scope>
    <source>
        <strain evidence="2">ZHUSHIDOU_FW_LH</strain>
        <tissue evidence="2">Leaf</tissue>
    </source>
</reference>
<feature type="region of interest" description="Disordered" evidence="1">
    <location>
        <begin position="148"/>
        <end position="230"/>
    </location>
</feature>
<comment type="caution">
    <text evidence="2">The sequence shown here is derived from an EMBL/GenBank/DDBJ whole genome shotgun (WGS) entry which is preliminary data.</text>
</comment>
<evidence type="ECO:0000256" key="1">
    <source>
        <dbReference type="SAM" id="MobiDB-lite"/>
    </source>
</evidence>
<dbReference type="AlphaFoldDB" id="A0AAN9ERM1"/>
<feature type="compositionally biased region" description="Basic and acidic residues" evidence="1">
    <location>
        <begin position="1"/>
        <end position="28"/>
    </location>
</feature>
<accession>A0AAN9ERM1</accession>
<keyword evidence="3" id="KW-1185">Reference proteome</keyword>
<sequence>MSERSREECSEQEKDLRERSVKKFKPDDPITPSDTVMGEGVGNEDQVEVSKAQPPRPYLESLMKAVGGVSEWEVPEGEDEDLPKNRWYALFDGGVSTGTPCTNKEGADSVAKMVLDDKVTEEFSVSVSDQAAPRISVHDGGDISKDCSPFGPWMMVRRPPRFKGKGKSKEASHNYKDGENVSPNISSGSRFIALESADVGNEDSAKGDSTLRTTHEPCINTNQDGHPTNIIKGREVFSQVTKVRNAKGDKNPQPKPIKTPLQKDRGPVSKPSSRVLSPAKAQVGDEQPPPAVAKPDMATMREKERILLLKMKEFERRNPHILDQMVTRVHYDHLPVHNHFHGSRASVRTIGSSSEPPDKSLHSSSEAQDVSMELDGISSMGEMGNSATSDAIVALKNDLGLVNPEVRDQSPHGH</sequence>
<dbReference type="EMBL" id="JAYWIO010000005">
    <property type="protein sequence ID" value="KAK7261335.1"/>
    <property type="molecule type" value="Genomic_DNA"/>
</dbReference>
<dbReference type="Proteomes" id="UP001372338">
    <property type="component" value="Unassembled WGS sequence"/>
</dbReference>
<organism evidence="2 3">
    <name type="scientific">Crotalaria pallida</name>
    <name type="common">Smooth rattlebox</name>
    <name type="synonym">Crotalaria striata</name>
    <dbReference type="NCBI Taxonomy" id="3830"/>
    <lineage>
        <taxon>Eukaryota</taxon>
        <taxon>Viridiplantae</taxon>
        <taxon>Streptophyta</taxon>
        <taxon>Embryophyta</taxon>
        <taxon>Tracheophyta</taxon>
        <taxon>Spermatophyta</taxon>
        <taxon>Magnoliopsida</taxon>
        <taxon>eudicotyledons</taxon>
        <taxon>Gunneridae</taxon>
        <taxon>Pentapetalae</taxon>
        <taxon>rosids</taxon>
        <taxon>fabids</taxon>
        <taxon>Fabales</taxon>
        <taxon>Fabaceae</taxon>
        <taxon>Papilionoideae</taxon>
        <taxon>50 kb inversion clade</taxon>
        <taxon>genistoids sensu lato</taxon>
        <taxon>core genistoids</taxon>
        <taxon>Crotalarieae</taxon>
        <taxon>Crotalaria</taxon>
    </lineage>
</organism>
<evidence type="ECO:0000313" key="2">
    <source>
        <dbReference type="EMBL" id="KAK7261335.1"/>
    </source>
</evidence>
<feature type="region of interest" description="Disordered" evidence="1">
    <location>
        <begin position="244"/>
        <end position="294"/>
    </location>
</feature>
<protein>
    <submittedName>
        <fullName evidence="2">Uncharacterized protein</fullName>
    </submittedName>
</protein>
<feature type="region of interest" description="Disordered" evidence="1">
    <location>
        <begin position="345"/>
        <end position="385"/>
    </location>
</feature>
<feature type="compositionally biased region" description="Basic and acidic residues" evidence="1">
    <location>
        <begin position="167"/>
        <end position="179"/>
    </location>
</feature>